<feature type="modified residue" description="N6-(pyridoxal phosphate)lysine" evidence="3">
    <location>
        <position position="46"/>
    </location>
</feature>
<feature type="domain" description="Orn/DAP/Arg decarboxylase 2 C-terminal" evidence="5">
    <location>
        <begin position="17"/>
        <end position="368"/>
    </location>
</feature>
<dbReference type="GO" id="GO:0008836">
    <property type="term" value="F:diaminopimelate decarboxylase activity"/>
    <property type="evidence" value="ECO:0007669"/>
    <property type="project" value="TreeGrafter"/>
</dbReference>
<dbReference type="InterPro" id="IPR000183">
    <property type="entry name" value="Orn/DAP/Arg_de-COase"/>
</dbReference>
<dbReference type="PANTHER" id="PTHR43727:SF2">
    <property type="entry name" value="GROUP IV DECARBOXYLASE"/>
    <property type="match status" value="1"/>
</dbReference>
<dbReference type="Gene3D" id="3.20.20.10">
    <property type="entry name" value="Alanine racemase"/>
    <property type="match status" value="1"/>
</dbReference>
<organism evidence="7 8">
    <name type="scientific">Phenylobacterium deserti</name>
    <dbReference type="NCBI Taxonomy" id="1914756"/>
    <lineage>
        <taxon>Bacteria</taxon>
        <taxon>Pseudomonadati</taxon>
        <taxon>Pseudomonadota</taxon>
        <taxon>Alphaproteobacteria</taxon>
        <taxon>Caulobacterales</taxon>
        <taxon>Caulobacteraceae</taxon>
        <taxon>Phenylobacterium</taxon>
    </lineage>
</organism>
<dbReference type="Pfam" id="PF02784">
    <property type="entry name" value="Orn_Arg_deC_N"/>
    <property type="match status" value="1"/>
</dbReference>
<dbReference type="InterPro" id="IPR029066">
    <property type="entry name" value="PLP-binding_barrel"/>
</dbReference>
<proteinExistence type="inferred from homology"/>
<name>A0A328ACM0_9CAUL</name>
<dbReference type="OrthoDB" id="9802241at2"/>
<protein>
    <submittedName>
        <fullName evidence="7">Type III PLP-dependent enzyme</fullName>
    </submittedName>
</protein>
<keyword evidence="2 3" id="KW-0663">Pyridoxal phosphate</keyword>
<dbReference type="GO" id="GO:0006596">
    <property type="term" value="P:polyamine biosynthetic process"/>
    <property type="evidence" value="ECO:0007669"/>
    <property type="project" value="InterPro"/>
</dbReference>
<dbReference type="Proteomes" id="UP000249725">
    <property type="component" value="Unassembled WGS sequence"/>
</dbReference>
<comment type="cofactor">
    <cofactor evidence="1 3">
        <name>pyridoxal 5'-phosphate</name>
        <dbReference type="ChEBI" id="CHEBI:597326"/>
    </cofactor>
</comment>
<dbReference type="SUPFAM" id="SSF50621">
    <property type="entry name" value="Alanine racemase C-terminal domain-like"/>
    <property type="match status" value="1"/>
</dbReference>
<dbReference type="GO" id="GO:0009089">
    <property type="term" value="P:lysine biosynthetic process via diaminopimelate"/>
    <property type="evidence" value="ECO:0007669"/>
    <property type="project" value="TreeGrafter"/>
</dbReference>
<keyword evidence="8" id="KW-1185">Reference proteome</keyword>
<evidence type="ECO:0000256" key="2">
    <source>
        <dbReference type="ARBA" id="ARBA00022898"/>
    </source>
</evidence>
<evidence type="ECO:0000256" key="3">
    <source>
        <dbReference type="PIRSR" id="PIRSR600183-50"/>
    </source>
</evidence>
<dbReference type="AlphaFoldDB" id="A0A328ACM0"/>
<evidence type="ECO:0000313" key="8">
    <source>
        <dbReference type="Proteomes" id="UP000249725"/>
    </source>
</evidence>
<dbReference type="Pfam" id="PF00278">
    <property type="entry name" value="Orn_DAP_Arg_deC"/>
    <property type="match status" value="1"/>
</dbReference>
<dbReference type="InterPro" id="IPR002433">
    <property type="entry name" value="Orn_de-COase"/>
</dbReference>
<evidence type="ECO:0000256" key="1">
    <source>
        <dbReference type="ARBA" id="ARBA00001933"/>
    </source>
</evidence>
<evidence type="ECO:0000259" key="6">
    <source>
        <dbReference type="Pfam" id="PF02784"/>
    </source>
</evidence>
<dbReference type="InterPro" id="IPR009006">
    <property type="entry name" value="Ala_racemase/Decarboxylase_C"/>
</dbReference>
<feature type="domain" description="Orn/DAP/Arg decarboxylase 2 N-terminal" evidence="6">
    <location>
        <begin position="22"/>
        <end position="274"/>
    </location>
</feature>
<dbReference type="RefSeq" id="WP_111515713.1">
    <property type="nucleotide sequence ID" value="NZ_QFYR01000003.1"/>
</dbReference>
<dbReference type="PANTHER" id="PTHR43727">
    <property type="entry name" value="DIAMINOPIMELATE DECARBOXYLASE"/>
    <property type="match status" value="1"/>
</dbReference>
<evidence type="ECO:0000313" key="7">
    <source>
        <dbReference type="EMBL" id="RAK52389.1"/>
    </source>
</evidence>
<comment type="similarity">
    <text evidence="4">Belongs to the Orn/Lys/Arg decarboxylase class-II family.</text>
</comment>
<dbReference type="InterPro" id="IPR022643">
    <property type="entry name" value="De-COase2_C"/>
</dbReference>
<dbReference type="EMBL" id="QFYR01000003">
    <property type="protein sequence ID" value="RAK52389.1"/>
    <property type="molecule type" value="Genomic_DNA"/>
</dbReference>
<dbReference type="Gene3D" id="2.40.37.10">
    <property type="entry name" value="Lyase, Ornithine Decarboxylase, Chain A, domain 1"/>
    <property type="match status" value="1"/>
</dbReference>
<dbReference type="PRINTS" id="PR01182">
    <property type="entry name" value="ORNDCRBXLASE"/>
</dbReference>
<accession>A0A328ACM0</accession>
<dbReference type="InterPro" id="IPR022644">
    <property type="entry name" value="De-COase2_N"/>
</dbReference>
<evidence type="ECO:0000256" key="4">
    <source>
        <dbReference type="RuleBase" id="RU003737"/>
    </source>
</evidence>
<dbReference type="PRINTS" id="PR01179">
    <property type="entry name" value="ODADCRBXLASE"/>
</dbReference>
<feature type="active site" description="Proton donor" evidence="3">
    <location>
        <position position="341"/>
    </location>
</feature>
<gene>
    <name evidence="7" type="ORF">DJ018_14775</name>
</gene>
<dbReference type="SUPFAM" id="SSF51419">
    <property type="entry name" value="PLP-binding barrel"/>
    <property type="match status" value="1"/>
</dbReference>
<sequence length="422" mass="45244">MRARLLQVAAQTGTPVYVYDLDEAVRRCQALTETFQGRFGLSYAVKANPNLQLLAGLLPYVDTLDVSSYREVERALLVGCPAERITFSGPAKRAGEVRGAVEQQIGELVLESVAEAELADSAARERGVRQPVLIRINPANGPKKFGVSFSGKASQFGVDEEVLDEAIDRIQQLPGLDLVGFHIYSGTNSLDPEAITQNFAIFIELFRRAAARSGIAPRKLVFGSGFGVPYGAGEQPLDIEAVAATAVPMIDELKRDPTFANARCVLELGRWLVAPAGWLLTGVIAQKHSRGTELRACDAGFNNHLAACGMMGTVIRRNWRFDNISNPQGAPAEYTLVGPLCTSIDVLASKLTLPEVRLGDVIAVENSGAYGLTASPTRFISHPEPAEVLLVGDEIRDATESALNTWTTVDAQGQPRSGTGAG</sequence>
<reference evidence="8" key="1">
    <citation type="submission" date="2018-05" db="EMBL/GenBank/DDBJ databases">
        <authorList>
            <person name="Li X."/>
        </authorList>
    </citation>
    <scope>NUCLEOTIDE SEQUENCE [LARGE SCALE GENOMIC DNA]</scope>
    <source>
        <strain evidence="8">YIM 73061</strain>
    </source>
</reference>
<comment type="caution">
    <text evidence="7">The sequence shown here is derived from an EMBL/GenBank/DDBJ whole genome shotgun (WGS) entry which is preliminary data.</text>
</comment>
<evidence type="ECO:0000259" key="5">
    <source>
        <dbReference type="Pfam" id="PF00278"/>
    </source>
</evidence>